<dbReference type="Proteomes" id="UP000464751">
    <property type="component" value="Chromosome"/>
</dbReference>
<evidence type="ECO:0000313" key="3">
    <source>
        <dbReference type="Proteomes" id="UP000464751"/>
    </source>
</evidence>
<evidence type="ECO:0000313" key="2">
    <source>
        <dbReference type="EMBL" id="QIB34811.1"/>
    </source>
</evidence>
<keyword evidence="3" id="KW-1185">Reference proteome</keyword>
<dbReference type="KEGG" id="apra:G3A50_14655"/>
<name>A0A6P1YPZ4_9HYPH</name>
<organism evidence="2 3">
    <name type="scientific">Ancylobacter pratisalsi</name>
    <dbReference type="NCBI Taxonomy" id="1745854"/>
    <lineage>
        <taxon>Bacteria</taxon>
        <taxon>Pseudomonadati</taxon>
        <taxon>Pseudomonadota</taxon>
        <taxon>Alphaproteobacteria</taxon>
        <taxon>Hyphomicrobiales</taxon>
        <taxon>Xanthobacteraceae</taxon>
        <taxon>Ancylobacter</taxon>
    </lineage>
</organism>
<dbReference type="AlphaFoldDB" id="A0A6P1YPZ4"/>
<accession>A0A6P1YPZ4</accession>
<feature type="domain" description="Putative DNA-binding" evidence="1">
    <location>
        <begin position="17"/>
        <end position="107"/>
    </location>
</feature>
<dbReference type="InterPro" id="IPR044922">
    <property type="entry name" value="DUF2063_N_sf"/>
</dbReference>
<proteinExistence type="predicted"/>
<dbReference type="EMBL" id="CP048630">
    <property type="protein sequence ID" value="QIB34811.1"/>
    <property type="molecule type" value="Genomic_DNA"/>
</dbReference>
<dbReference type="Pfam" id="PF09836">
    <property type="entry name" value="DUF2063"/>
    <property type="match status" value="1"/>
</dbReference>
<reference evidence="2" key="1">
    <citation type="submission" date="2020-02" db="EMBL/GenBank/DDBJ databases">
        <authorList>
            <person name="Li G."/>
        </authorList>
    </citation>
    <scope>NUCLEOTIDE SEQUENCE [LARGE SCALE GENOMIC DNA]</scope>
    <source>
        <strain evidence="2">DSM 102029</strain>
    </source>
</reference>
<dbReference type="InterPro" id="IPR018640">
    <property type="entry name" value="DUF2063"/>
</dbReference>
<dbReference type="RefSeq" id="WP_163075956.1">
    <property type="nucleotide sequence ID" value="NZ_CP048630.1"/>
</dbReference>
<gene>
    <name evidence="2" type="ORF">G3A50_14655</name>
</gene>
<dbReference type="Gene3D" id="1.10.150.690">
    <property type="entry name" value="DUF2063"/>
    <property type="match status" value="1"/>
</dbReference>
<evidence type="ECO:0000259" key="1">
    <source>
        <dbReference type="Pfam" id="PF09836"/>
    </source>
</evidence>
<protein>
    <submittedName>
        <fullName evidence="2">DUF2063 domain-containing protein</fullName>
    </submittedName>
</protein>
<sequence length="266" mass="27756">MPQYTSQPNPQPSRHDTQAAFAAALVDRAMPMPSGLTAWTGPPARRFGVYRNNVAAGLTGAVASRYPAVEKVVGSDFFGAMAAAYVSAHPPRSPLLLDYAADFGDFIADFEPARELAYLPDLARLESARARAYHAADVAALEPAVLAAVPPDSLAQARLTPHPAFGLVRSPHPVVTIWAMNAGEAALAPIEEWVGEDALVVRPRLSVEVHRLPPGAAVLLGSLVSGAALGPAAEMAAEVPGFDLSLALAIALRAGAFATLSLGEQR</sequence>